<dbReference type="InterPro" id="IPR011067">
    <property type="entry name" value="Plasmid_toxin/cell-grow_inhib"/>
</dbReference>
<proteinExistence type="inferred from homology"/>
<evidence type="ECO:0000256" key="3">
    <source>
        <dbReference type="ARBA" id="ARBA00022491"/>
    </source>
</evidence>
<dbReference type="EMBL" id="AP022853">
    <property type="protein sequence ID" value="BCB25220.1"/>
    <property type="molecule type" value="Genomic_DNA"/>
</dbReference>
<dbReference type="GO" id="GO:0006276">
    <property type="term" value="P:plasmid maintenance"/>
    <property type="evidence" value="ECO:0007669"/>
    <property type="project" value="InterPro"/>
</dbReference>
<comment type="similarity">
    <text evidence="1">Belongs to the CcdB toxin family.</text>
</comment>
<evidence type="ECO:0000256" key="1">
    <source>
        <dbReference type="ARBA" id="ARBA00005230"/>
    </source>
</evidence>
<evidence type="ECO:0000256" key="4">
    <source>
        <dbReference type="ARBA" id="ARBA00023015"/>
    </source>
</evidence>
<dbReference type="SUPFAM" id="SSF50118">
    <property type="entry name" value="Cell growth inhibitor/plasmid maintenance toxic component"/>
    <property type="match status" value="1"/>
</dbReference>
<dbReference type="KEGG" id="slac:SKTS_01060"/>
<dbReference type="InterPro" id="IPR002712">
    <property type="entry name" value="CcdB"/>
</dbReference>
<keyword evidence="9" id="KW-1185">Reference proteome</keyword>
<dbReference type="Gene3D" id="2.30.30.110">
    <property type="match status" value="1"/>
</dbReference>
<evidence type="ECO:0000313" key="8">
    <source>
        <dbReference type="EMBL" id="BCB25220.1"/>
    </source>
</evidence>
<evidence type="ECO:0000256" key="6">
    <source>
        <dbReference type="ARBA" id="ARBA00029628"/>
    </source>
</evidence>
<dbReference type="RefSeq" id="WP_173058805.1">
    <property type="nucleotide sequence ID" value="NZ_AP022853.1"/>
</dbReference>
<evidence type="ECO:0000313" key="9">
    <source>
        <dbReference type="Proteomes" id="UP000502260"/>
    </source>
</evidence>
<dbReference type="GO" id="GO:0008657">
    <property type="term" value="F:DNA topoisomerase type II (double strand cut, ATP-hydrolyzing) inhibitor activity"/>
    <property type="evidence" value="ECO:0007669"/>
    <property type="project" value="InterPro"/>
</dbReference>
<name>A0A6F8V7D2_9PROT</name>
<keyword evidence="4" id="KW-0805">Transcription regulation</keyword>
<dbReference type="AlphaFoldDB" id="A0A6F8V7D2"/>
<keyword evidence="3" id="KW-0678">Repressor</keyword>
<dbReference type="Proteomes" id="UP000502260">
    <property type="component" value="Chromosome"/>
</dbReference>
<organism evidence="8 9">
    <name type="scientific">Sulfurimicrobium lacus</name>
    <dbReference type="NCBI Taxonomy" id="2715678"/>
    <lineage>
        <taxon>Bacteria</taxon>
        <taxon>Pseudomonadati</taxon>
        <taxon>Pseudomonadota</taxon>
        <taxon>Betaproteobacteria</taxon>
        <taxon>Nitrosomonadales</taxon>
        <taxon>Sulfuricellaceae</taxon>
        <taxon>Sulfurimicrobium</taxon>
    </lineage>
</organism>
<sequence length="104" mass="11349">MARFDVYRNANPASCEITPYLLDVQSDMLEPLSTRVVIPLVKTGEMGKAAKHLNPHVEVEGIALVMSTAELAGVPSRLLGDKVLSLAHRRDEIIAALDFLFSGF</sequence>
<evidence type="ECO:0000256" key="5">
    <source>
        <dbReference type="ARBA" id="ARBA00023163"/>
    </source>
</evidence>
<reference evidence="9" key="1">
    <citation type="submission" date="2020-03" db="EMBL/GenBank/DDBJ databases">
        <title>Complete genome sequence of sulfur-oxidizing bacterium skT11.</title>
        <authorList>
            <person name="Kanda M."/>
            <person name="Kojima H."/>
            <person name="Fukui M."/>
        </authorList>
    </citation>
    <scope>NUCLEOTIDE SEQUENCE [LARGE SCALE GENOMIC DNA]</scope>
    <source>
        <strain evidence="9">skT11</strain>
    </source>
</reference>
<gene>
    <name evidence="8" type="ORF">SKTS_01060</name>
</gene>
<evidence type="ECO:0000256" key="2">
    <source>
        <dbReference type="ARBA" id="ARBA00015075"/>
    </source>
</evidence>
<keyword evidence="5" id="KW-0804">Transcription</keyword>
<protein>
    <recommendedName>
        <fullName evidence="2">Toxin CcdB</fullName>
    </recommendedName>
    <alternativeName>
        <fullName evidence="7">Cytotoxic protein CcdB</fullName>
    </alternativeName>
    <alternativeName>
        <fullName evidence="6">Protein LetD</fullName>
    </alternativeName>
</protein>
<evidence type="ECO:0000256" key="7">
    <source>
        <dbReference type="ARBA" id="ARBA00033135"/>
    </source>
</evidence>
<dbReference type="Pfam" id="PF01845">
    <property type="entry name" value="CcdB"/>
    <property type="match status" value="1"/>
</dbReference>
<accession>A0A6F8V7D2</accession>